<dbReference type="AlphaFoldDB" id="A0AA35SFX4"/>
<dbReference type="Proteomes" id="UP001174909">
    <property type="component" value="Unassembled WGS sequence"/>
</dbReference>
<proteinExistence type="predicted"/>
<sequence>MPNHNTALPEEWGWSRTSTSQPNAATFHINHSDVTRAFADVITADDSPREAPFVVSKDIPVVIIDSLDQYWAGESRAALPLNGLRVPVSADTVEEAKRKLAADLAAQVRLLLLLASGGTTLAPELQANLVMLSEFLTPRER</sequence>
<dbReference type="EMBL" id="CASHTH010002320">
    <property type="protein sequence ID" value="CAI8028157.1"/>
    <property type="molecule type" value="Genomic_DNA"/>
</dbReference>
<gene>
    <name evidence="2" type="ORF">GBAR_LOCUS16054</name>
</gene>
<keyword evidence="3" id="KW-1185">Reference proteome</keyword>
<protein>
    <submittedName>
        <fullName evidence="2">Uncharacterized protein</fullName>
    </submittedName>
</protein>
<name>A0AA35SFX4_GEOBA</name>
<accession>A0AA35SFX4</accession>
<evidence type="ECO:0000256" key="1">
    <source>
        <dbReference type="SAM" id="MobiDB-lite"/>
    </source>
</evidence>
<evidence type="ECO:0000313" key="2">
    <source>
        <dbReference type="EMBL" id="CAI8028157.1"/>
    </source>
</evidence>
<feature type="region of interest" description="Disordered" evidence="1">
    <location>
        <begin position="1"/>
        <end position="20"/>
    </location>
</feature>
<comment type="caution">
    <text evidence="2">The sequence shown here is derived from an EMBL/GenBank/DDBJ whole genome shotgun (WGS) entry which is preliminary data.</text>
</comment>
<reference evidence="2" key="1">
    <citation type="submission" date="2023-03" db="EMBL/GenBank/DDBJ databases">
        <authorList>
            <person name="Steffen K."/>
            <person name="Cardenas P."/>
        </authorList>
    </citation>
    <scope>NUCLEOTIDE SEQUENCE</scope>
</reference>
<evidence type="ECO:0000313" key="3">
    <source>
        <dbReference type="Proteomes" id="UP001174909"/>
    </source>
</evidence>
<organism evidence="2 3">
    <name type="scientific">Geodia barretti</name>
    <name type="common">Barrett's horny sponge</name>
    <dbReference type="NCBI Taxonomy" id="519541"/>
    <lineage>
        <taxon>Eukaryota</taxon>
        <taxon>Metazoa</taxon>
        <taxon>Porifera</taxon>
        <taxon>Demospongiae</taxon>
        <taxon>Heteroscleromorpha</taxon>
        <taxon>Tetractinellida</taxon>
        <taxon>Astrophorina</taxon>
        <taxon>Geodiidae</taxon>
        <taxon>Geodia</taxon>
    </lineage>
</organism>